<evidence type="ECO:0000313" key="6">
    <source>
        <dbReference type="EMBL" id="SVC90004.1"/>
    </source>
</evidence>
<dbReference type="InterPro" id="IPR005474">
    <property type="entry name" value="Transketolase_N"/>
</dbReference>
<sequence>MSHSNSDENKHNIMNQSSNSSLENLISKSSEIRKDVVEISIAHGGHAAASLSCVEIMVTLYYSEVMNISPNNIDDDSRDRYIHSKGHAVNVLYSVLSDRGF</sequence>
<dbReference type="SUPFAM" id="SSF52518">
    <property type="entry name" value="Thiamin diphosphate-binding fold (THDP-binding)"/>
    <property type="match status" value="1"/>
</dbReference>
<evidence type="ECO:0000256" key="4">
    <source>
        <dbReference type="SAM" id="MobiDB-lite"/>
    </source>
</evidence>
<evidence type="ECO:0000256" key="3">
    <source>
        <dbReference type="ARBA" id="ARBA00023052"/>
    </source>
</evidence>
<feature type="compositionally biased region" description="Polar residues" evidence="4">
    <location>
        <begin position="12"/>
        <end position="25"/>
    </location>
</feature>
<reference evidence="6" key="1">
    <citation type="submission" date="2018-05" db="EMBL/GenBank/DDBJ databases">
        <authorList>
            <person name="Lanie J.A."/>
            <person name="Ng W.-L."/>
            <person name="Kazmierczak K.M."/>
            <person name="Andrzejewski T.M."/>
            <person name="Davidsen T.M."/>
            <person name="Wayne K.J."/>
            <person name="Tettelin H."/>
            <person name="Glass J.I."/>
            <person name="Rusch D."/>
            <person name="Podicherti R."/>
            <person name="Tsui H.-C.T."/>
            <person name="Winkler M.E."/>
        </authorList>
    </citation>
    <scope>NUCLEOTIDE SEQUENCE</scope>
</reference>
<protein>
    <recommendedName>
        <fullName evidence="5">Transketolase N-terminal domain-containing protein</fullName>
    </recommendedName>
</protein>
<comment type="cofactor">
    <cofactor evidence="1">
        <name>thiamine diphosphate</name>
        <dbReference type="ChEBI" id="CHEBI:58937"/>
    </cofactor>
</comment>
<feature type="domain" description="Transketolase N-terminal" evidence="5">
    <location>
        <begin position="38"/>
        <end position="101"/>
    </location>
</feature>
<keyword evidence="3" id="KW-0786">Thiamine pyrophosphate</keyword>
<dbReference type="PANTHER" id="PTHR47514:SF1">
    <property type="entry name" value="TRANSKETOLASE N-TERMINAL SECTION-RELATED"/>
    <property type="match status" value="1"/>
</dbReference>
<dbReference type="InterPro" id="IPR029061">
    <property type="entry name" value="THDP-binding"/>
</dbReference>
<feature type="region of interest" description="Disordered" evidence="4">
    <location>
        <begin position="1"/>
        <end position="25"/>
    </location>
</feature>
<gene>
    <name evidence="6" type="ORF">METZ01_LOCUS342858</name>
</gene>
<name>A0A382QWX5_9ZZZZ</name>
<feature type="compositionally biased region" description="Basic and acidic residues" evidence="4">
    <location>
        <begin position="1"/>
        <end position="11"/>
    </location>
</feature>
<organism evidence="6">
    <name type="scientific">marine metagenome</name>
    <dbReference type="NCBI Taxonomy" id="408172"/>
    <lineage>
        <taxon>unclassified sequences</taxon>
        <taxon>metagenomes</taxon>
        <taxon>ecological metagenomes</taxon>
    </lineage>
</organism>
<accession>A0A382QWX5</accession>
<evidence type="ECO:0000256" key="2">
    <source>
        <dbReference type="ARBA" id="ARBA00007131"/>
    </source>
</evidence>
<proteinExistence type="inferred from homology"/>
<comment type="similarity">
    <text evidence="2">Belongs to the transketolase family.</text>
</comment>
<dbReference type="AlphaFoldDB" id="A0A382QWX5"/>
<evidence type="ECO:0000256" key="1">
    <source>
        <dbReference type="ARBA" id="ARBA00001964"/>
    </source>
</evidence>
<dbReference type="Gene3D" id="3.40.50.970">
    <property type="match status" value="1"/>
</dbReference>
<dbReference type="PANTHER" id="PTHR47514">
    <property type="entry name" value="TRANSKETOLASE N-TERMINAL SECTION-RELATED"/>
    <property type="match status" value="1"/>
</dbReference>
<feature type="non-terminal residue" evidence="6">
    <location>
        <position position="101"/>
    </location>
</feature>
<dbReference type="Pfam" id="PF00456">
    <property type="entry name" value="Transketolase_N"/>
    <property type="match status" value="1"/>
</dbReference>
<dbReference type="EMBL" id="UINC01117526">
    <property type="protein sequence ID" value="SVC90004.1"/>
    <property type="molecule type" value="Genomic_DNA"/>
</dbReference>
<evidence type="ECO:0000259" key="5">
    <source>
        <dbReference type="Pfam" id="PF00456"/>
    </source>
</evidence>